<evidence type="ECO:0000259" key="2">
    <source>
        <dbReference type="Pfam" id="PF13439"/>
    </source>
</evidence>
<sequence>MLIEGWKPFMWWWQIYTEYLCNYLINKYNTKIDLFTRKIIYDWKKIETDFEKISSSLNIYRIWPVSDFFNFFSRLLTLLNTIFFLYKKAKIEKYDLIHAHSSLPWLPAMIVWKLLKIPVVYTLHWSICLDIWKKNLCYYLEKLFYTKLKYSLIISVSKKILEYSCNTKNIKIIYPWVDIEKFNKFSNEKKYSWLNFLFVWRLEEQKWLKYLLKAISNVDKQLLENNRFNLNIVWDWKLKDKLIDLSKELKINNFINFKWKLSLDNLILEYKKNHIFILPSLAEWQPVVVFEAFANNLPVIATDVWDNRYFIKDWDNWFLIKSQDINWLKFIIEKILKINKLELEKMWNYWKELVLKDLLWDKIVDQIYWEYLLLIK</sequence>
<dbReference type="CDD" id="cd03801">
    <property type="entry name" value="GT4_PimA-like"/>
    <property type="match status" value="1"/>
</dbReference>
<dbReference type="Pfam" id="PF00534">
    <property type="entry name" value="Glycos_transf_1"/>
    <property type="match status" value="1"/>
</dbReference>
<dbReference type="EMBL" id="AMFJ01021646">
    <property type="protein sequence ID" value="EKD66195.1"/>
    <property type="molecule type" value="Genomic_DNA"/>
</dbReference>
<feature type="domain" description="Glycosyltransferase subfamily 4-like N-terminal" evidence="2">
    <location>
        <begin position="62"/>
        <end position="180"/>
    </location>
</feature>
<dbReference type="PANTHER" id="PTHR12526:SF634">
    <property type="entry name" value="BLL3361 PROTEIN"/>
    <property type="match status" value="1"/>
</dbReference>
<dbReference type="PANTHER" id="PTHR12526">
    <property type="entry name" value="GLYCOSYLTRANSFERASE"/>
    <property type="match status" value="1"/>
</dbReference>
<comment type="caution">
    <text evidence="3">The sequence shown here is derived from an EMBL/GenBank/DDBJ whole genome shotgun (WGS) entry which is preliminary data.</text>
</comment>
<protein>
    <submittedName>
        <fullName evidence="3">Glycosyl transferase group 1</fullName>
    </submittedName>
</protein>
<feature type="domain" description="Glycosyl transferase family 1" evidence="1">
    <location>
        <begin position="189"/>
        <end position="345"/>
    </location>
</feature>
<evidence type="ECO:0000259" key="1">
    <source>
        <dbReference type="Pfam" id="PF00534"/>
    </source>
</evidence>
<evidence type="ECO:0000313" key="3">
    <source>
        <dbReference type="EMBL" id="EKD66195.1"/>
    </source>
</evidence>
<dbReference type="InterPro" id="IPR028098">
    <property type="entry name" value="Glyco_trans_4-like_N"/>
</dbReference>
<dbReference type="SUPFAM" id="SSF53756">
    <property type="entry name" value="UDP-Glycosyltransferase/glycogen phosphorylase"/>
    <property type="match status" value="1"/>
</dbReference>
<proteinExistence type="predicted"/>
<dbReference type="Gene3D" id="3.40.50.2000">
    <property type="entry name" value="Glycogen Phosphorylase B"/>
    <property type="match status" value="2"/>
</dbReference>
<name>K2ADT8_9BACT</name>
<reference evidence="3" key="1">
    <citation type="journal article" date="2012" name="Science">
        <title>Fermentation, hydrogen, and sulfur metabolism in multiple uncultivated bacterial phyla.</title>
        <authorList>
            <person name="Wrighton K.C."/>
            <person name="Thomas B.C."/>
            <person name="Sharon I."/>
            <person name="Miller C.S."/>
            <person name="Castelle C.J."/>
            <person name="VerBerkmoes N.C."/>
            <person name="Wilkins M.J."/>
            <person name="Hettich R.L."/>
            <person name="Lipton M.S."/>
            <person name="Williams K.H."/>
            <person name="Long P.E."/>
            <person name="Banfield J.F."/>
        </authorList>
    </citation>
    <scope>NUCLEOTIDE SEQUENCE [LARGE SCALE GENOMIC DNA]</scope>
</reference>
<dbReference type="InterPro" id="IPR001296">
    <property type="entry name" value="Glyco_trans_1"/>
</dbReference>
<organism evidence="3">
    <name type="scientific">uncultured bacterium</name>
    <name type="common">gcode 4</name>
    <dbReference type="NCBI Taxonomy" id="1234023"/>
    <lineage>
        <taxon>Bacteria</taxon>
        <taxon>environmental samples</taxon>
    </lineage>
</organism>
<dbReference type="AlphaFoldDB" id="K2ADT8"/>
<dbReference type="Pfam" id="PF13439">
    <property type="entry name" value="Glyco_transf_4"/>
    <property type="match status" value="1"/>
</dbReference>
<accession>K2ADT8</accession>
<dbReference type="GO" id="GO:0016757">
    <property type="term" value="F:glycosyltransferase activity"/>
    <property type="evidence" value="ECO:0007669"/>
    <property type="project" value="InterPro"/>
</dbReference>
<keyword evidence="3" id="KW-0808">Transferase</keyword>
<gene>
    <name evidence="3" type="ORF">ACD_49C00060G0037</name>
</gene>